<evidence type="ECO:0000259" key="8">
    <source>
        <dbReference type="PROSITE" id="PS51293"/>
    </source>
</evidence>
<evidence type="ECO:0000256" key="3">
    <source>
        <dbReference type="ARBA" id="ARBA00023125"/>
    </source>
</evidence>
<dbReference type="PROSITE" id="PS51294">
    <property type="entry name" value="HTH_MYB"/>
    <property type="match status" value="1"/>
</dbReference>
<comment type="caution">
    <text evidence="10">The sequence shown here is derived from an EMBL/GenBank/DDBJ whole genome shotgun (WGS) entry which is preliminary data.</text>
</comment>
<dbReference type="InterPro" id="IPR009057">
    <property type="entry name" value="Homeodomain-like_sf"/>
</dbReference>
<feature type="region of interest" description="Disordered" evidence="6">
    <location>
        <begin position="311"/>
        <end position="336"/>
    </location>
</feature>
<feature type="region of interest" description="Disordered" evidence="6">
    <location>
        <begin position="187"/>
        <end position="226"/>
    </location>
</feature>
<evidence type="ECO:0000259" key="7">
    <source>
        <dbReference type="PROSITE" id="PS50090"/>
    </source>
</evidence>
<dbReference type="InterPro" id="IPR001005">
    <property type="entry name" value="SANT/Myb"/>
</dbReference>
<feature type="compositionally biased region" description="Polar residues" evidence="6">
    <location>
        <begin position="8"/>
        <end position="18"/>
    </location>
</feature>
<evidence type="ECO:0000256" key="4">
    <source>
        <dbReference type="ARBA" id="ARBA00023163"/>
    </source>
</evidence>
<feature type="region of interest" description="Disordered" evidence="6">
    <location>
        <begin position="1"/>
        <end position="21"/>
    </location>
</feature>
<feature type="domain" description="HTH myb-type" evidence="9">
    <location>
        <begin position="92"/>
        <end position="148"/>
    </location>
</feature>
<dbReference type="InterPro" id="IPR017930">
    <property type="entry name" value="Myb_dom"/>
</dbReference>
<dbReference type="GO" id="GO:0006355">
    <property type="term" value="P:regulation of DNA-templated transcription"/>
    <property type="evidence" value="ECO:0007669"/>
    <property type="project" value="UniProtKB-ARBA"/>
</dbReference>
<dbReference type="InterPro" id="IPR006447">
    <property type="entry name" value="Myb_dom_plants"/>
</dbReference>
<feature type="domain" description="SANT" evidence="8">
    <location>
        <begin position="100"/>
        <end position="148"/>
    </location>
</feature>
<dbReference type="AlphaFoldDB" id="A0A6A1VYM9"/>
<dbReference type="PROSITE" id="PS50090">
    <property type="entry name" value="MYB_LIKE"/>
    <property type="match status" value="1"/>
</dbReference>
<keyword evidence="4" id="KW-0804">Transcription</keyword>
<keyword evidence="11" id="KW-1185">Reference proteome</keyword>
<evidence type="ECO:0000256" key="5">
    <source>
        <dbReference type="ARBA" id="ARBA00023242"/>
    </source>
</evidence>
<organism evidence="10 11">
    <name type="scientific">Morella rubra</name>
    <name type="common">Chinese bayberry</name>
    <dbReference type="NCBI Taxonomy" id="262757"/>
    <lineage>
        <taxon>Eukaryota</taxon>
        <taxon>Viridiplantae</taxon>
        <taxon>Streptophyta</taxon>
        <taxon>Embryophyta</taxon>
        <taxon>Tracheophyta</taxon>
        <taxon>Spermatophyta</taxon>
        <taxon>Magnoliopsida</taxon>
        <taxon>eudicotyledons</taxon>
        <taxon>Gunneridae</taxon>
        <taxon>Pentapetalae</taxon>
        <taxon>rosids</taxon>
        <taxon>fabids</taxon>
        <taxon>Fagales</taxon>
        <taxon>Myricaceae</taxon>
        <taxon>Morella</taxon>
    </lineage>
</organism>
<sequence length="336" mass="36189">MTRRCSHCSHNGHNSRTCPNRGVKLFGVRLTDGSIRKSASMGNLSHYAGSGSGLNNGGSNTPDSPGDIPDHGPAPDGYASEDFVPGSSSSCRERKKGIPWTEEEHRMFLLGLQKLGKGDWRGISRNYVISRTPTQVASHAQKYFIRQTNVSRRKRRSSLFDIIADESGETQVAPRDFLCVNQLQAETQSNPPLPTTPALEEECESMDSSNSNDGDPMPPKPDSSQSSYPMVYPAYFSPFYPFAFPFWPGCNNEASKKEETHEVLKPTAVHSKSPIDVDELVGMSNLSLGGSTGHAGSSSLSLKLVKGSSRQSAFHANPASGGSSDINSSGSPIHAV</sequence>
<dbReference type="OrthoDB" id="118550at2759"/>
<evidence type="ECO:0000259" key="9">
    <source>
        <dbReference type="PROSITE" id="PS51294"/>
    </source>
</evidence>
<feature type="domain" description="Myb-like" evidence="7">
    <location>
        <begin position="92"/>
        <end position="144"/>
    </location>
</feature>
<evidence type="ECO:0000313" key="10">
    <source>
        <dbReference type="EMBL" id="KAB1216987.1"/>
    </source>
</evidence>
<dbReference type="EMBL" id="RXIC02000022">
    <property type="protein sequence ID" value="KAB1216987.1"/>
    <property type="molecule type" value="Genomic_DNA"/>
</dbReference>
<dbReference type="PROSITE" id="PS51293">
    <property type="entry name" value="SANT"/>
    <property type="match status" value="1"/>
</dbReference>
<keyword evidence="5" id="KW-0539">Nucleus</keyword>
<dbReference type="GO" id="GO:0009739">
    <property type="term" value="P:response to gibberellin"/>
    <property type="evidence" value="ECO:0007669"/>
    <property type="project" value="TreeGrafter"/>
</dbReference>
<evidence type="ECO:0000313" key="11">
    <source>
        <dbReference type="Proteomes" id="UP000516437"/>
    </source>
</evidence>
<feature type="compositionally biased region" description="Low complexity" evidence="6">
    <location>
        <begin position="320"/>
        <end position="336"/>
    </location>
</feature>
<dbReference type="PANTHER" id="PTHR44191:SF26">
    <property type="entry name" value="TRANSCRIPTION FACTOR KUA1"/>
    <property type="match status" value="1"/>
</dbReference>
<dbReference type="SMART" id="SM00717">
    <property type="entry name" value="SANT"/>
    <property type="match status" value="1"/>
</dbReference>
<dbReference type="Gene3D" id="1.10.10.60">
    <property type="entry name" value="Homeodomain-like"/>
    <property type="match status" value="1"/>
</dbReference>
<dbReference type="FunFam" id="1.10.10.60:FF:000009">
    <property type="entry name" value="transcription factor MYB1R1"/>
    <property type="match status" value="1"/>
</dbReference>
<dbReference type="NCBIfam" id="TIGR01557">
    <property type="entry name" value="myb_SHAQKYF"/>
    <property type="match status" value="1"/>
</dbReference>
<proteinExistence type="predicted"/>
<dbReference type="SUPFAM" id="SSF46689">
    <property type="entry name" value="Homeodomain-like"/>
    <property type="match status" value="1"/>
</dbReference>
<reference evidence="10 11" key="1">
    <citation type="journal article" date="2019" name="Plant Biotechnol. J.">
        <title>The red bayberry genome and genetic basis of sex determination.</title>
        <authorList>
            <person name="Jia H.M."/>
            <person name="Jia H.J."/>
            <person name="Cai Q.L."/>
            <person name="Wang Y."/>
            <person name="Zhao H.B."/>
            <person name="Yang W.F."/>
            <person name="Wang G.Y."/>
            <person name="Li Y.H."/>
            <person name="Zhan D.L."/>
            <person name="Shen Y.T."/>
            <person name="Niu Q.F."/>
            <person name="Chang L."/>
            <person name="Qiu J."/>
            <person name="Zhao L."/>
            <person name="Xie H.B."/>
            <person name="Fu W.Y."/>
            <person name="Jin J."/>
            <person name="Li X.W."/>
            <person name="Jiao Y."/>
            <person name="Zhou C.C."/>
            <person name="Tu T."/>
            <person name="Chai C.Y."/>
            <person name="Gao J.L."/>
            <person name="Fan L.J."/>
            <person name="van de Weg E."/>
            <person name="Wang J.Y."/>
            <person name="Gao Z.S."/>
        </authorList>
    </citation>
    <scope>NUCLEOTIDE SEQUENCE [LARGE SCALE GENOMIC DNA]</scope>
    <source>
        <tissue evidence="10">Leaves</tissue>
    </source>
</reference>
<dbReference type="Pfam" id="PF00249">
    <property type="entry name" value="Myb_DNA-binding"/>
    <property type="match status" value="1"/>
</dbReference>
<dbReference type="PANTHER" id="PTHR44191">
    <property type="entry name" value="TRANSCRIPTION FACTOR KUA1"/>
    <property type="match status" value="1"/>
</dbReference>
<dbReference type="Proteomes" id="UP000516437">
    <property type="component" value="Chromosome 4"/>
</dbReference>
<evidence type="ECO:0000256" key="6">
    <source>
        <dbReference type="SAM" id="MobiDB-lite"/>
    </source>
</evidence>
<dbReference type="InterPro" id="IPR052245">
    <property type="entry name" value="Plant_Stress_Dev_TF"/>
</dbReference>
<dbReference type="GO" id="GO:0009723">
    <property type="term" value="P:response to ethylene"/>
    <property type="evidence" value="ECO:0007669"/>
    <property type="project" value="TreeGrafter"/>
</dbReference>
<feature type="region of interest" description="Disordered" evidence="6">
    <location>
        <begin position="50"/>
        <end position="97"/>
    </location>
</feature>
<dbReference type="InterPro" id="IPR017884">
    <property type="entry name" value="SANT_dom"/>
</dbReference>
<keyword evidence="3" id="KW-0238">DNA-binding</keyword>
<accession>A0A6A1VYM9</accession>
<gene>
    <name evidence="10" type="ORF">CJ030_MR4G021334</name>
</gene>
<evidence type="ECO:0000256" key="2">
    <source>
        <dbReference type="ARBA" id="ARBA00023015"/>
    </source>
</evidence>
<dbReference type="GO" id="GO:0003677">
    <property type="term" value="F:DNA binding"/>
    <property type="evidence" value="ECO:0007669"/>
    <property type="project" value="UniProtKB-KW"/>
</dbReference>
<name>A0A6A1VYM9_9ROSI</name>
<dbReference type="GO" id="GO:0005634">
    <property type="term" value="C:nucleus"/>
    <property type="evidence" value="ECO:0007669"/>
    <property type="project" value="UniProtKB-SubCell"/>
</dbReference>
<evidence type="ECO:0000256" key="1">
    <source>
        <dbReference type="ARBA" id="ARBA00004123"/>
    </source>
</evidence>
<protein>
    <submittedName>
        <fullName evidence="10">Transcription factor MYB1R1</fullName>
    </submittedName>
</protein>
<dbReference type="CDD" id="cd00167">
    <property type="entry name" value="SANT"/>
    <property type="match status" value="1"/>
</dbReference>
<keyword evidence="2" id="KW-0805">Transcription regulation</keyword>
<comment type="subcellular location">
    <subcellularLocation>
        <location evidence="1">Nucleus</location>
    </subcellularLocation>
</comment>